<feature type="region of interest" description="Disordered" evidence="2">
    <location>
        <begin position="190"/>
        <end position="214"/>
    </location>
</feature>
<evidence type="ECO:0000259" key="4">
    <source>
        <dbReference type="Pfam" id="PF01425"/>
    </source>
</evidence>
<dbReference type="SUPFAM" id="SSF75304">
    <property type="entry name" value="Amidase signature (AS) enzymes"/>
    <property type="match status" value="1"/>
</dbReference>
<sequence length="537" mass="58765">MNKVSVTARLLLVALLGILQKCYETVYSVIHFVLAVVYWGRGKQVPPITNELILKSATKLAQEIREGKLKSEDVMKAYIARIVEVDPIINATVERRFADALKEAREADALIASGIYTKQQLAEEKPLLGVPLSVKVLLTVKGFRSTAASLLFKDVKAAEDAPTVAIMKNAGAIVLATTNSAEMGMNFETNNKAHGKTSHPYDTSRTSGGSSGGESALISAGGSIIGLGNDMLGSIRVPCHFTGLFGHKPTRGLVSADGCFPVPDPKIQSFIYTGPMCRYAEDLVTTMSVLTSQNEKPVKFGKQVNFSKLKLFYLLSEDVPLSFPPTEEYQEAIKKVISYFQTTYGVNAKEVKLPILRSTNMITLHSLLSGVDDVAKVLTAGKKDINKFTELLKLFIGSSTLTLGPVVAMSLGKFPLWYRKSKVPYYKKLAQEVDEQFDKLLDEQSVLIMPTFPFSAPYHNEIPVLLPSTWYTSVFNVLGLPSTQCPLGLNKQGLPFGIQIVSRRNNDPLTIACAVELEKVYGGWVPLGNKLSVRTKC</sequence>
<dbReference type="PIRSF" id="PIRSF001221">
    <property type="entry name" value="Amidase_fungi"/>
    <property type="match status" value="1"/>
</dbReference>
<dbReference type="Pfam" id="PF01425">
    <property type="entry name" value="Amidase"/>
    <property type="match status" value="1"/>
</dbReference>
<feature type="non-terminal residue" evidence="5">
    <location>
        <position position="537"/>
    </location>
</feature>
<name>A0A087UAQ2_STEMI</name>
<dbReference type="SMR" id="A0A087UAQ2"/>
<protein>
    <submittedName>
        <fullName evidence="5">Fatty-acid amide hydrolase 2-A</fullName>
    </submittedName>
</protein>
<evidence type="ECO:0000256" key="1">
    <source>
        <dbReference type="PIRSR" id="PIRSR001221-1"/>
    </source>
</evidence>
<dbReference type="OrthoDB" id="6428749at2759"/>
<organism evidence="5 6">
    <name type="scientific">Stegodyphus mimosarum</name>
    <name type="common">African social velvet spider</name>
    <dbReference type="NCBI Taxonomy" id="407821"/>
    <lineage>
        <taxon>Eukaryota</taxon>
        <taxon>Metazoa</taxon>
        <taxon>Ecdysozoa</taxon>
        <taxon>Arthropoda</taxon>
        <taxon>Chelicerata</taxon>
        <taxon>Arachnida</taxon>
        <taxon>Araneae</taxon>
        <taxon>Araneomorphae</taxon>
        <taxon>Entelegynae</taxon>
        <taxon>Eresoidea</taxon>
        <taxon>Eresidae</taxon>
        <taxon>Stegodyphus</taxon>
    </lineage>
</organism>
<feature type="active site" description="Charge relay system" evidence="1">
    <location>
        <position position="135"/>
    </location>
</feature>
<keyword evidence="6" id="KW-1185">Reference proteome</keyword>
<proteinExistence type="predicted"/>
<evidence type="ECO:0000256" key="3">
    <source>
        <dbReference type="SAM" id="SignalP"/>
    </source>
</evidence>
<feature type="signal peptide" evidence="3">
    <location>
        <begin position="1"/>
        <end position="24"/>
    </location>
</feature>
<dbReference type="AlphaFoldDB" id="A0A087UAQ2"/>
<feature type="chain" id="PRO_5001830393" evidence="3">
    <location>
        <begin position="25"/>
        <end position="537"/>
    </location>
</feature>
<dbReference type="PANTHER" id="PTHR43372">
    <property type="entry name" value="FATTY-ACID AMIDE HYDROLASE"/>
    <property type="match status" value="1"/>
</dbReference>
<dbReference type="InterPro" id="IPR036928">
    <property type="entry name" value="AS_sf"/>
</dbReference>
<dbReference type="InterPro" id="IPR052739">
    <property type="entry name" value="FAAH2"/>
</dbReference>
<feature type="active site" description="Charge relay system" evidence="1">
    <location>
        <position position="210"/>
    </location>
</feature>
<gene>
    <name evidence="5" type="ORF">X975_12168</name>
</gene>
<feature type="active site" description="Acyl-ester intermediate" evidence="1">
    <location>
        <position position="234"/>
    </location>
</feature>
<keyword evidence="5" id="KW-0378">Hydrolase</keyword>
<evidence type="ECO:0000313" key="5">
    <source>
        <dbReference type="EMBL" id="KFM74441.1"/>
    </source>
</evidence>
<keyword evidence="3" id="KW-0732">Signal</keyword>
<reference evidence="5 6" key="1">
    <citation type="submission" date="2013-11" db="EMBL/GenBank/DDBJ databases">
        <title>Genome sequencing of Stegodyphus mimosarum.</title>
        <authorList>
            <person name="Bechsgaard J."/>
        </authorList>
    </citation>
    <scope>NUCLEOTIDE SEQUENCE [LARGE SCALE GENOMIC DNA]</scope>
</reference>
<dbReference type="Proteomes" id="UP000054359">
    <property type="component" value="Unassembled WGS sequence"/>
</dbReference>
<dbReference type="OMA" id="FATIRIY"/>
<dbReference type="Gene3D" id="3.90.1300.10">
    <property type="entry name" value="Amidase signature (AS) domain"/>
    <property type="match status" value="1"/>
</dbReference>
<evidence type="ECO:0000256" key="2">
    <source>
        <dbReference type="SAM" id="MobiDB-lite"/>
    </source>
</evidence>
<accession>A0A087UAQ2</accession>
<evidence type="ECO:0000313" key="6">
    <source>
        <dbReference type="Proteomes" id="UP000054359"/>
    </source>
</evidence>
<feature type="domain" description="Amidase" evidence="4">
    <location>
        <begin position="73"/>
        <end position="509"/>
    </location>
</feature>
<dbReference type="InterPro" id="IPR023631">
    <property type="entry name" value="Amidase_dom"/>
</dbReference>
<dbReference type="GO" id="GO:0012505">
    <property type="term" value="C:endomembrane system"/>
    <property type="evidence" value="ECO:0007669"/>
    <property type="project" value="TreeGrafter"/>
</dbReference>
<dbReference type="EMBL" id="KK119035">
    <property type="protein sequence ID" value="KFM74441.1"/>
    <property type="molecule type" value="Genomic_DNA"/>
</dbReference>
<dbReference type="STRING" id="407821.A0A087UAQ2"/>
<dbReference type="PANTHER" id="PTHR43372:SF4">
    <property type="entry name" value="FATTY-ACID AMIDE HYDROLASE 2"/>
    <property type="match status" value="1"/>
</dbReference>
<dbReference type="GO" id="GO:0016787">
    <property type="term" value="F:hydrolase activity"/>
    <property type="evidence" value="ECO:0007669"/>
    <property type="project" value="UniProtKB-KW"/>
</dbReference>